<gene>
    <name evidence="10" type="ORF">LC0644_1220</name>
</gene>
<dbReference type="GO" id="GO:0005524">
    <property type="term" value="F:ATP binding"/>
    <property type="evidence" value="ECO:0007669"/>
    <property type="project" value="UniProtKB-UniRule"/>
</dbReference>
<evidence type="ECO:0000256" key="3">
    <source>
        <dbReference type="ARBA" id="ARBA00022741"/>
    </source>
</evidence>
<dbReference type="PANTHER" id="PTHR11609">
    <property type="entry name" value="PURINE BIOSYNTHESIS PROTEIN 6/7, PUR6/7"/>
    <property type="match status" value="1"/>
</dbReference>
<dbReference type="PROSITE" id="PS50975">
    <property type="entry name" value="ATP_GRASP"/>
    <property type="match status" value="1"/>
</dbReference>
<dbReference type="Proteomes" id="UP000032552">
    <property type="component" value="Unassembled WGS sequence"/>
</dbReference>
<dbReference type="GO" id="GO:0006164">
    <property type="term" value="P:purine nucleotide biosynthetic process"/>
    <property type="evidence" value="ECO:0007669"/>
    <property type="project" value="UniProtKB-KW"/>
</dbReference>
<dbReference type="PANTHER" id="PTHR11609:SF5">
    <property type="entry name" value="PHOSPHORIBOSYLAMINOIMIDAZOLE CARBOXYLASE"/>
    <property type="match status" value="1"/>
</dbReference>
<organism evidence="10 11">
    <name type="scientific">Lacticaseibacillus paracasei NRIC 0644</name>
    <dbReference type="NCBI Taxonomy" id="1435038"/>
    <lineage>
        <taxon>Bacteria</taxon>
        <taxon>Bacillati</taxon>
        <taxon>Bacillota</taxon>
        <taxon>Bacilli</taxon>
        <taxon>Lactobacillales</taxon>
        <taxon>Lactobacillaceae</taxon>
        <taxon>Lacticaseibacillus</taxon>
    </lineage>
</organism>
<comment type="cofactor">
    <cofactor evidence="1">
        <name>Mn(2+)</name>
        <dbReference type="ChEBI" id="CHEBI:29035"/>
    </cofactor>
</comment>
<sequence length="369" mass="40380">MTQFISPGATIGIIGGGVTAFQMANTANSMGMRTVVLAPTQTDIAFEKADIPLVGDATDRTALKELTQLSTVMTFTDENVDGSLLAELATANQLPSGVDILTVTQDRYLEKVFLDDLNMNILPYTQVITPNDIKEAVDTIGYPALLKPIQKGMGVDQQLLLSTADDVARAQQLLQQRPYILEAYLQDIKEVAVIVAKAGSEVRIGPVIQNYFDRHQLKASSVRADVDPAVIVEIRRIAAKISEKLAYTGIFSLEFFLASNGTLYVKRVYPGPKLYGHLMLNTSDISEYELHLRAILGWPLPELQLAEDGVGIPLRSEDMDAVLTQIQIKPDWRFTFYPTGGELTGEIQIVGDLKAIKASVNATGHFVIQ</sequence>
<dbReference type="Gene3D" id="3.40.50.20">
    <property type="match status" value="1"/>
</dbReference>
<evidence type="ECO:0000256" key="1">
    <source>
        <dbReference type="ARBA" id="ARBA00001936"/>
    </source>
</evidence>
<evidence type="ECO:0000256" key="5">
    <source>
        <dbReference type="ARBA" id="ARBA00022840"/>
    </source>
</evidence>
<dbReference type="SUPFAM" id="SSF52440">
    <property type="entry name" value="PreATP-grasp domain"/>
    <property type="match status" value="1"/>
</dbReference>
<feature type="domain" description="ATP-grasp" evidence="9">
    <location>
        <begin position="111"/>
        <end position="296"/>
    </location>
</feature>
<protein>
    <submittedName>
        <fullName evidence="10">Possible phosphoribosylaminoimidazole carboxylase</fullName>
    </submittedName>
</protein>
<dbReference type="EMBL" id="BAYM01000083">
    <property type="protein sequence ID" value="GAN36631.1"/>
    <property type="molecule type" value="Genomic_DNA"/>
</dbReference>
<name>A0A0C9PNW9_LACPA</name>
<dbReference type="Pfam" id="PF02222">
    <property type="entry name" value="ATP-grasp"/>
    <property type="match status" value="1"/>
</dbReference>
<dbReference type="InterPro" id="IPR011761">
    <property type="entry name" value="ATP-grasp"/>
</dbReference>
<dbReference type="GO" id="GO:0046872">
    <property type="term" value="F:metal ion binding"/>
    <property type="evidence" value="ECO:0007669"/>
    <property type="project" value="InterPro"/>
</dbReference>
<keyword evidence="3 8" id="KW-0547">Nucleotide-binding</keyword>
<evidence type="ECO:0000313" key="10">
    <source>
        <dbReference type="EMBL" id="GAN36631.1"/>
    </source>
</evidence>
<dbReference type="GO" id="GO:0005829">
    <property type="term" value="C:cytosol"/>
    <property type="evidence" value="ECO:0007669"/>
    <property type="project" value="TreeGrafter"/>
</dbReference>
<dbReference type="Gene3D" id="3.30.470.20">
    <property type="entry name" value="ATP-grasp fold, B domain"/>
    <property type="match status" value="1"/>
</dbReference>
<evidence type="ECO:0000313" key="11">
    <source>
        <dbReference type="Proteomes" id="UP000032552"/>
    </source>
</evidence>
<reference evidence="11" key="1">
    <citation type="submission" date="2014-05" db="EMBL/GenBank/DDBJ databases">
        <title>Whole genome sequencing of Lactobacillus casei NRIC0644.</title>
        <authorList>
            <person name="Atarashi H."/>
            <person name="Yoshida Y."/>
            <person name="Fujimura S."/>
            <person name="Tanaka N."/>
            <person name="Shiwa Y."/>
            <person name="Yoshikawa H."/>
            <person name="Okada S."/>
            <person name="Nakagawa J."/>
        </authorList>
    </citation>
    <scope>NUCLEOTIDE SEQUENCE [LARGE SCALE GENOMIC DNA]</scope>
    <source>
        <strain evidence="11">NRIC0644</strain>
    </source>
</reference>
<evidence type="ECO:0000256" key="7">
    <source>
        <dbReference type="ARBA" id="ARBA00025704"/>
    </source>
</evidence>
<dbReference type="InterPro" id="IPR016185">
    <property type="entry name" value="PreATP-grasp_dom_sf"/>
</dbReference>
<dbReference type="AlphaFoldDB" id="A0A0C9PNW9"/>
<evidence type="ECO:0000259" key="9">
    <source>
        <dbReference type="PROSITE" id="PS50975"/>
    </source>
</evidence>
<evidence type="ECO:0000256" key="6">
    <source>
        <dbReference type="ARBA" id="ARBA00023211"/>
    </source>
</evidence>
<keyword evidence="6" id="KW-0464">Manganese</keyword>
<comment type="pathway">
    <text evidence="7">Purine metabolism.</text>
</comment>
<comment type="caution">
    <text evidence="10">The sequence shown here is derived from an EMBL/GenBank/DDBJ whole genome shotgun (WGS) entry which is preliminary data.</text>
</comment>
<evidence type="ECO:0000256" key="4">
    <source>
        <dbReference type="ARBA" id="ARBA00022755"/>
    </source>
</evidence>
<accession>A0A0C9PNW9</accession>
<dbReference type="Gene3D" id="3.30.1490.20">
    <property type="entry name" value="ATP-grasp fold, A domain"/>
    <property type="match status" value="1"/>
</dbReference>
<dbReference type="InterPro" id="IPR054350">
    <property type="entry name" value="PurT/PurK_preATP-grasp"/>
</dbReference>
<dbReference type="InterPro" id="IPR003135">
    <property type="entry name" value="ATP-grasp_carboxylate-amine"/>
</dbReference>
<dbReference type="RefSeq" id="WP_003574507.1">
    <property type="nucleotide sequence ID" value="NZ_BAYM01000083.1"/>
</dbReference>
<dbReference type="InterPro" id="IPR013815">
    <property type="entry name" value="ATP_grasp_subdomain_1"/>
</dbReference>
<evidence type="ECO:0000256" key="8">
    <source>
        <dbReference type="PROSITE-ProRule" id="PRU00409"/>
    </source>
</evidence>
<dbReference type="SUPFAM" id="SSF56059">
    <property type="entry name" value="Glutathione synthetase ATP-binding domain-like"/>
    <property type="match status" value="1"/>
</dbReference>
<keyword evidence="5 8" id="KW-0067">ATP-binding</keyword>
<proteinExistence type="predicted"/>
<dbReference type="Pfam" id="PF22660">
    <property type="entry name" value="RS_preATP-grasp-like"/>
    <property type="match status" value="1"/>
</dbReference>
<evidence type="ECO:0000256" key="2">
    <source>
        <dbReference type="ARBA" id="ARBA00001946"/>
    </source>
</evidence>
<comment type="cofactor">
    <cofactor evidence="2">
        <name>Mg(2+)</name>
        <dbReference type="ChEBI" id="CHEBI:18420"/>
    </cofactor>
</comment>
<keyword evidence="4" id="KW-0658">Purine biosynthesis</keyword>